<dbReference type="PANTHER" id="PTHR43157">
    <property type="entry name" value="PHOSPHATIDYLINOSITOL-GLYCAN BIOSYNTHESIS CLASS F PROTEIN-RELATED"/>
    <property type="match status" value="1"/>
</dbReference>
<gene>
    <name evidence="3" type="ORF">C0029_06270</name>
</gene>
<keyword evidence="4" id="KW-1185">Reference proteome</keyword>
<sequence length="274" mass="29361">MQGKRVLITGGNSGIGLVAACELAAAGAEVILACRDSDKTRQALEVIGAGAEIAPVNLAVDLASLASVRELAATFLARYDRLDVLINNAGIMPAEQEITEDGFEMQMAVNHLSHFLLTHLLLDCLKVSAPARIVNVSSMMHKKGEMDLATFTGFHKYKMQAAYSQSKLANMMFTVELAERLNGSGVTVNALHPGAVATDIVRSFPWLVRKIVGLLFISPEKGAKTTMMLASDPELEGVSGKYYDQCKLAGYSPVADDNLQRDAFWAASTKAVGL</sequence>
<reference evidence="3 4" key="1">
    <citation type="submission" date="2018-01" db="EMBL/GenBank/DDBJ databases">
        <title>The draft genome sequence of Halioglobus japonicus S1-36.</title>
        <authorList>
            <person name="Du Z.-J."/>
            <person name="Shi M.-J."/>
        </authorList>
    </citation>
    <scope>NUCLEOTIDE SEQUENCE [LARGE SCALE GENOMIC DNA]</scope>
    <source>
        <strain evidence="3 4">S1-36</strain>
    </source>
</reference>
<name>A0AAP8SMX8_9GAMM</name>
<organism evidence="3 4">
    <name type="scientific">Halioglobus japonicus</name>
    <dbReference type="NCBI Taxonomy" id="930805"/>
    <lineage>
        <taxon>Bacteria</taxon>
        <taxon>Pseudomonadati</taxon>
        <taxon>Pseudomonadota</taxon>
        <taxon>Gammaproteobacteria</taxon>
        <taxon>Cellvibrionales</taxon>
        <taxon>Halieaceae</taxon>
        <taxon>Halioglobus</taxon>
    </lineage>
</organism>
<dbReference type="Proteomes" id="UP000235162">
    <property type="component" value="Unassembled WGS sequence"/>
</dbReference>
<dbReference type="PROSITE" id="PS51257">
    <property type="entry name" value="PROKAR_LIPOPROTEIN"/>
    <property type="match status" value="1"/>
</dbReference>
<keyword evidence="1" id="KW-0560">Oxidoreductase</keyword>
<dbReference type="SUPFAM" id="SSF51735">
    <property type="entry name" value="NAD(P)-binding Rossmann-fold domains"/>
    <property type="match status" value="1"/>
</dbReference>
<dbReference type="KEGG" id="hja:BST95_07225"/>
<accession>A0AAP8SMX8</accession>
<evidence type="ECO:0000256" key="2">
    <source>
        <dbReference type="RuleBase" id="RU000363"/>
    </source>
</evidence>
<dbReference type="GO" id="GO:0016491">
    <property type="term" value="F:oxidoreductase activity"/>
    <property type="evidence" value="ECO:0007669"/>
    <property type="project" value="UniProtKB-KW"/>
</dbReference>
<evidence type="ECO:0000313" key="4">
    <source>
        <dbReference type="Proteomes" id="UP000235162"/>
    </source>
</evidence>
<evidence type="ECO:0000256" key="1">
    <source>
        <dbReference type="ARBA" id="ARBA00023002"/>
    </source>
</evidence>
<dbReference type="PRINTS" id="PR00080">
    <property type="entry name" value="SDRFAMILY"/>
</dbReference>
<dbReference type="InterPro" id="IPR036291">
    <property type="entry name" value="NAD(P)-bd_dom_sf"/>
</dbReference>
<dbReference type="PRINTS" id="PR00081">
    <property type="entry name" value="GDHRDH"/>
</dbReference>
<comment type="similarity">
    <text evidence="2">Belongs to the short-chain dehydrogenases/reductases (SDR) family.</text>
</comment>
<dbReference type="CDD" id="cd05327">
    <property type="entry name" value="retinol-DH_like_SDR_c_like"/>
    <property type="match status" value="1"/>
</dbReference>
<dbReference type="EMBL" id="PKUR01000002">
    <property type="protein sequence ID" value="PLW86055.1"/>
    <property type="molecule type" value="Genomic_DNA"/>
</dbReference>
<dbReference type="AlphaFoldDB" id="A0AAP8SMX8"/>
<dbReference type="RefSeq" id="WP_084198707.1">
    <property type="nucleotide sequence ID" value="NZ_BMYL01000002.1"/>
</dbReference>
<dbReference type="Pfam" id="PF00106">
    <property type="entry name" value="adh_short"/>
    <property type="match status" value="1"/>
</dbReference>
<evidence type="ECO:0000313" key="3">
    <source>
        <dbReference type="EMBL" id="PLW86055.1"/>
    </source>
</evidence>
<protein>
    <submittedName>
        <fullName evidence="3">KR domain-containing protein</fullName>
    </submittedName>
</protein>
<dbReference type="Gene3D" id="3.40.50.720">
    <property type="entry name" value="NAD(P)-binding Rossmann-like Domain"/>
    <property type="match status" value="1"/>
</dbReference>
<dbReference type="PANTHER" id="PTHR43157:SF31">
    <property type="entry name" value="PHOSPHATIDYLINOSITOL-GLYCAN BIOSYNTHESIS CLASS F PROTEIN"/>
    <property type="match status" value="1"/>
</dbReference>
<comment type="caution">
    <text evidence="3">The sequence shown here is derived from an EMBL/GenBank/DDBJ whole genome shotgun (WGS) entry which is preliminary data.</text>
</comment>
<dbReference type="InterPro" id="IPR002347">
    <property type="entry name" value="SDR_fam"/>
</dbReference>
<proteinExistence type="inferred from homology"/>